<dbReference type="AlphaFoldDB" id="A0A174E265"/>
<evidence type="ECO:0000313" key="2">
    <source>
        <dbReference type="Proteomes" id="UP000095645"/>
    </source>
</evidence>
<dbReference type="EMBL" id="CYZP01000022">
    <property type="protein sequence ID" value="CUO30529.1"/>
    <property type="molecule type" value="Genomic_DNA"/>
</dbReference>
<reference evidence="1 2" key="1">
    <citation type="submission" date="2015-09" db="EMBL/GenBank/DDBJ databases">
        <authorList>
            <consortium name="Pathogen Informatics"/>
        </authorList>
    </citation>
    <scope>NUCLEOTIDE SEQUENCE [LARGE SCALE GENOMIC DNA]</scope>
    <source>
        <strain evidence="1 2">2789STDY5834861</strain>
    </source>
</reference>
<sequence>MKKIKIFVGALLCMNLLTISGCDKVVHSAVVEEKDKTAAKKEENKEKETVQKTVAEQVQAPETYQTTIQSDLRSSERTDQENPMKFIMTADAPVEVPDVDAICLKNVKKATISEEEPQKVLDTFAKGQLLKQNYDGLAETYEVDGLTYQYTGTFPDLEAFSFWEKYAAFDDVNEENMSQDEKKQRAERFQNYIKAGNQNMTDDGAENYVKNIVSGEWHLFDSASKELTEENCTLEKTSFFFERMVDGVPVNYIRNSYLPYDELSRPWIDEDDNFHEAQCDVWDNESLTMIFCSGTLQSFQHSDPIEVSDASDEALFLLPFDEIKDIFEKTITMQIMTEQENRLPAVDGISFTRYPSIDAQTVEMTITKVQLGYMRVRNGSSSTEGSLIPVWDFYGTWNSQEPAYADGGDEMVIDSVTMDRIGVPLLTIDARDGSVVQRVQSGPSTTFPGGIGECE</sequence>
<proteinExistence type="predicted"/>
<dbReference type="PROSITE" id="PS51257">
    <property type="entry name" value="PROKAR_LIPOPROTEIN"/>
    <property type="match status" value="1"/>
</dbReference>
<name>A0A174E265_9FIRM</name>
<organism evidence="1 2">
    <name type="scientific">Blautia obeum</name>
    <dbReference type="NCBI Taxonomy" id="40520"/>
    <lineage>
        <taxon>Bacteria</taxon>
        <taxon>Bacillati</taxon>
        <taxon>Bacillota</taxon>
        <taxon>Clostridia</taxon>
        <taxon>Lachnospirales</taxon>
        <taxon>Lachnospiraceae</taxon>
        <taxon>Blautia</taxon>
    </lineage>
</organism>
<dbReference type="RefSeq" id="WP_055058344.1">
    <property type="nucleotide sequence ID" value="NZ_CYZP01000022.1"/>
</dbReference>
<dbReference type="Pfam" id="PF19499">
    <property type="entry name" value="DUF6034"/>
    <property type="match status" value="1"/>
</dbReference>
<protein>
    <submittedName>
        <fullName evidence="1">Uncharacterized protein</fullName>
    </submittedName>
</protein>
<dbReference type="Proteomes" id="UP000095645">
    <property type="component" value="Unassembled WGS sequence"/>
</dbReference>
<gene>
    <name evidence="1" type="ORF">ERS852476_02462</name>
</gene>
<dbReference type="InterPro" id="IPR046098">
    <property type="entry name" value="DUF6034"/>
</dbReference>
<accession>A0A174E265</accession>
<evidence type="ECO:0000313" key="1">
    <source>
        <dbReference type="EMBL" id="CUO30529.1"/>
    </source>
</evidence>